<reference evidence="3" key="1">
    <citation type="submission" date="2025-08" db="UniProtKB">
        <authorList>
            <consortium name="RefSeq"/>
        </authorList>
    </citation>
    <scope>IDENTIFICATION</scope>
    <source>
        <strain evidence="3">15112-1751.03</strain>
        <tissue evidence="3">Whole Adult</tissue>
    </source>
</reference>
<dbReference type="OrthoDB" id="7873069at2759"/>
<dbReference type="AlphaFoldDB" id="A0A9C6T821"/>
<dbReference type="GeneID" id="127565978"/>
<gene>
    <name evidence="3" type="primary">LOC127565978</name>
</gene>
<sequence length="281" mass="31611">MSTPKSSMKTRNYESKLSNAVNFVHHARVNVADRDYGLMQVTAQAGTPHPRILTAINIDTLKERLEEEHDKHLKGKKSINQESVVAKHFKPEGSRLFSKNREGHIVPSEHRDVGALFKKKAKEPRSRSWNAADATSLRSSKTISEKSKTKENPKFVRIAGRNSDSSSSSSNSVSSTQYLSFNERRRLFHEGEFTIAKNGKKMSDNLMPQYEEHSWSPNEHIDSEAEQARAAIEVFIKKHGFVMAPTGTLTNLRRISSNLSKRTISEHASMKSIHSGNTKIA</sequence>
<dbReference type="RefSeq" id="XP_051863061.1">
    <property type="nucleotide sequence ID" value="XM_052007101.1"/>
</dbReference>
<evidence type="ECO:0000313" key="2">
    <source>
        <dbReference type="Proteomes" id="UP000515160"/>
    </source>
</evidence>
<name>A0A9C6T821_DROAB</name>
<evidence type="ECO:0000256" key="1">
    <source>
        <dbReference type="SAM" id="MobiDB-lite"/>
    </source>
</evidence>
<organism evidence="2 3">
    <name type="scientific">Drosophila albomicans</name>
    <name type="common">Fruit fly</name>
    <dbReference type="NCBI Taxonomy" id="7291"/>
    <lineage>
        <taxon>Eukaryota</taxon>
        <taxon>Metazoa</taxon>
        <taxon>Ecdysozoa</taxon>
        <taxon>Arthropoda</taxon>
        <taxon>Hexapoda</taxon>
        <taxon>Insecta</taxon>
        <taxon>Pterygota</taxon>
        <taxon>Neoptera</taxon>
        <taxon>Endopterygota</taxon>
        <taxon>Diptera</taxon>
        <taxon>Brachycera</taxon>
        <taxon>Muscomorpha</taxon>
        <taxon>Ephydroidea</taxon>
        <taxon>Drosophilidae</taxon>
        <taxon>Drosophila</taxon>
    </lineage>
</organism>
<keyword evidence="2" id="KW-1185">Reference proteome</keyword>
<protein>
    <submittedName>
        <fullName evidence="3">Uncharacterized protein LOC127565978</fullName>
    </submittedName>
</protein>
<evidence type="ECO:0000313" key="3">
    <source>
        <dbReference type="RefSeq" id="XP_051863061.1"/>
    </source>
</evidence>
<proteinExistence type="predicted"/>
<feature type="compositionally biased region" description="Basic and acidic residues" evidence="1">
    <location>
        <begin position="143"/>
        <end position="154"/>
    </location>
</feature>
<feature type="region of interest" description="Disordered" evidence="1">
    <location>
        <begin position="109"/>
        <end position="176"/>
    </location>
</feature>
<accession>A0A9C6T821</accession>
<feature type="compositionally biased region" description="Low complexity" evidence="1">
    <location>
        <begin position="163"/>
        <end position="175"/>
    </location>
</feature>
<dbReference type="Proteomes" id="UP000515160">
    <property type="component" value="Chromosome 2R"/>
</dbReference>